<dbReference type="EMBL" id="MN739403">
    <property type="protein sequence ID" value="QHT02892.1"/>
    <property type="molecule type" value="Genomic_DNA"/>
</dbReference>
<protein>
    <submittedName>
        <fullName evidence="1">Uncharacterized protein</fullName>
    </submittedName>
</protein>
<organism evidence="1">
    <name type="scientific">viral metagenome</name>
    <dbReference type="NCBI Taxonomy" id="1070528"/>
    <lineage>
        <taxon>unclassified sequences</taxon>
        <taxon>metagenomes</taxon>
        <taxon>organismal metagenomes</taxon>
    </lineage>
</organism>
<proteinExistence type="predicted"/>
<name>A0A6C0CFG3_9ZZZZ</name>
<dbReference type="AlphaFoldDB" id="A0A6C0CFG3"/>
<reference evidence="1" key="1">
    <citation type="journal article" date="2020" name="Nature">
        <title>Giant virus diversity and host interactions through global metagenomics.</title>
        <authorList>
            <person name="Schulz F."/>
            <person name="Roux S."/>
            <person name="Paez-Espino D."/>
            <person name="Jungbluth S."/>
            <person name="Walsh D.A."/>
            <person name="Denef V.J."/>
            <person name="McMahon K.D."/>
            <person name="Konstantinidis K.T."/>
            <person name="Eloe-Fadrosh E.A."/>
            <person name="Kyrpides N.C."/>
            <person name="Woyke T."/>
        </authorList>
    </citation>
    <scope>NUCLEOTIDE SEQUENCE</scope>
    <source>
        <strain evidence="1">GVMAG-M-3300020727-4</strain>
    </source>
</reference>
<sequence length="130" mass="14682">MSVYYFDLIEDTTTNDGTYRLQTNPFWENTNSSLAYDILINYVIYGNDTATRGHYSFGNFFIQSNNDSARTDGYPPNHIINQVKNNQISLVDDKNNPKGQGHPSDPSGVQWIKITGGTQKAKYSMKCTVI</sequence>
<evidence type="ECO:0000313" key="1">
    <source>
        <dbReference type="EMBL" id="QHT02892.1"/>
    </source>
</evidence>
<accession>A0A6C0CFG3</accession>